<dbReference type="OrthoDB" id="8563392at2"/>
<reference evidence="2 3" key="1">
    <citation type="journal article" date="2011" name="J. Bacteriol.">
        <title>Genome sequence of Methyloversatilis universalis FAM5T, a methylotrophic representative of the order Rhodocyclales.</title>
        <authorList>
            <person name="Kittichotirat W."/>
            <person name="Good N.M."/>
            <person name="Hall R."/>
            <person name="Bringel F."/>
            <person name="Lajus A."/>
            <person name="Medigue C."/>
            <person name="Smalley N.E."/>
            <person name="Beck D."/>
            <person name="Bumgarner R."/>
            <person name="Vuilleumier S."/>
            <person name="Kalyuzhnaya M.G."/>
        </authorList>
    </citation>
    <scope>NUCLEOTIDE SEQUENCE [LARGE SCALE GENOMIC DNA]</scope>
    <source>
        <strain evidence="3">ATCC BAA-1314 / JCM 13912 / FAM5</strain>
    </source>
</reference>
<protein>
    <submittedName>
        <fullName evidence="2">Uncharacterized protein</fullName>
    </submittedName>
</protein>
<dbReference type="RefSeq" id="WP_008059736.1">
    <property type="nucleotide sequence ID" value="NZ_AFHG01000036.1"/>
</dbReference>
<dbReference type="AlphaFoldDB" id="F5RA97"/>
<evidence type="ECO:0000313" key="3">
    <source>
        <dbReference type="Proteomes" id="UP000005019"/>
    </source>
</evidence>
<sequence>MKCAELAGSRLYGLIAGSCVGAALFASLPVLAGEPGGRRDFAEPQRLERVIPAGATMQPMRRFDEDSGPVRRLDYGDPRSSRMTPEERRQLRRDIRDAARELYRDAPGP</sequence>
<organism evidence="2 3">
    <name type="scientific">Methyloversatilis universalis (strain ATCC BAA-1314 / DSM 25237 / JCM 13912 / CCUG 52030 / FAM5)</name>
    <dbReference type="NCBI Taxonomy" id="1000565"/>
    <lineage>
        <taxon>Bacteria</taxon>
        <taxon>Pseudomonadati</taxon>
        <taxon>Pseudomonadota</taxon>
        <taxon>Betaproteobacteria</taxon>
        <taxon>Nitrosomonadales</taxon>
        <taxon>Sterolibacteriaceae</taxon>
        <taxon>Methyloversatilis</taxon>
    </lineage>
</organism>
<gene>
    <name evidence="2" type="ORF">METUNv1_01177</name>
</gene>
<comment type="caution">
    <text evidence="2">The sequence shown here is derived from an EMBL/GenBank/DDBJ whole genome shotgun (WGS) entry which is preliminary data.</text>
</comment>
<proteinExistence type="predicted"/>
<dbReference type="EMBL" id="AFHG01000036">
    <property type="protein sequence ID" value="EGK72413.1"/>
    <property type="molecule type" value="Genomic_DNA"/>
</dbReference>
<accession>F5RA97</accession>
<keyword evidence="3" id="KW-1185">Reference proteome</keyword>
<evidence type="ECO:0000256" key="1">
    <source>
        <dbReference type="SAM" id="MobiDB-lite"/>
    </source>
</evidence>
<dbReference type="Proteomes" id="UP000005019">
    <property type="component" value="Unassembled WGS sequence"/>
</dbReference>
<dbReference type="STRING" id="1000565.METUNv1_01177"/>
<feature type="region of interest" description="Disordered" evidence="1">
    <location>
        <begin position="55"/>
        <end position="90"/>
    </location>
</feature>
<feature type="compositionally biased region" description="Basic and acidic residues" evidence="1">
    <location>
        <begin position="61"/>
        <end position="90"/>
    </location>
</feature>
<evidence type="ECO:0000313" key="2">
    <source>
        <dbReference type="EMBL" id="EGK72413.1"/>
    </source>
</evidence>
<name>F5RA97_METUF</name>